<feature type="region of interest" description="Disordered" evidence="1">
    <location>
        <begin position="805"/>
        <end position="837"/>
    </location>
</feature>
<feature type="compositionally biased region" description="Polar residues" evidence="1">
    <location>
        <begin position="75"/>
        <end position="85"/>
    </location>
</feature>
<organism evidence="2 3">
    <name type="scientific">Chytriomyces confervae</name>
    <dbReference type="NCBI Taxonomy" id="246404"/>
    <lineage>
        <taxon>Eukaryota</taxon>
        <taxon>Fungi</taxon>
        <taxon>Fungi incertae sedis</taxon>
        <taxon>Chytridiomycota</taxon>
        <taxon>Chytridiomycota incertae sedis</taxon>
        <taxon>Chytridiomycetes</taxon>
        <taxon>Chytridiales</taxon>
        <taxon>Chytriomycetaceae</taxon>
        <taxon>Chytriomyces</taxon>
    </lineage>
</organism>
<feature type="compositionally biased region" description="Low complexity" evidence="1">
    <location>
        <begin position="1"/>
        <end position="12"/>
    </location>
</feature>
<proteinExistence type="predicted"/>
<comment type="caution">
    <text evidence="2">The sequence shown here is derived from an EMBL/GenBank/DDBJ whole genome shotgun (WGS) entry which is preliminary data.</text>
</comment>
<accession>A0A507FDA5</accession>
<feature type="compositionally biased region" description="Polar residues" evidence="1">
    <location>
        <begin position="121"/>
        <end position="136"/>
    </location>
</feature>
<gene>
    <name evidence="2" type="ORF">CcCBS67573_g04454</name>
</gene>
<feature type="region of interest" description="Disordered" evidence="1">
    <location>
        <begin position="531"/>
        <end position="561"/>
    </location>
</feature>
<feature type="region of interest" description="Disordered" evidence="1">
    <location>
        <begin position="75"/>
        <end position="137"/>
    </location>
</feature>
<evidence type="ECO:0000313" key="2">
    <source>
        <dbReference type="EMBL" id="TPX74273.1"/>
    </source>
</evidence>
<feature type="compositionally biased region" description="Low complexity" evidence="1">
    <location>
        <begin position="691"/>
        <end position="708"/>
    </location>
</feature>
<feature type="region of interest" description="Disordered" evidence="1">
    <location>
        <begin position="620"/>
        <end position="650"/>
    </location>
</feature>
<feature type="region of interest" description="Disordered" evidence="1">
    <location>
        <begin position="166"/>
        <end position="186"/>
    </location>
</feature>
<feature type="region of interest" description="Disordered" evidence="1">
    <location>
        <begin position="1"/>
        <end position="55"/>
    </location>
</feature>
<evidence type="ECO:0000256" key="1">
    <source>
        <dbReference type="SAM" id="MobiDB-lite"/>
    </source>
</evidence>
<dbReference type="Proteomes" id="UP000320333">
    <property type="component" value="Unassembled WGS sequence"/>
</dbReference>
<feature type="region of interest" description="Disordered" evidence="1">
    <location>
        <begin position="662"/>
        <end position="717"/>
    </location>
</feature>
<evidence type="ECO:0000313" key="3">
    <source>
        <dbReference type="Proteomes" id="UP000320333"/>
    </source>
</evidence>
<sequence length="922" mass="97603">MQASESYSGAEGSSREMGGRRGSSSAPATAAADSLPNSNQCDPANPASKDPVVAADVTVDRMEAVVHGRTLSIPSSHISFKNSAPANGPKQHPNAFHPYKRSFHSSFHANNAPASPPVQIMPQTTSKQETNSSRSIMEQDDSLLMSPQAADDSDAHMFAASPVAGDDEELGNAKIPAPLHDQHRSNQVAAPLPYPQTRSRMHQQQPATLSECVRSNPLRIPGSNSRIDSELKEPPELIQKADPAAHGTPATDPDKIQDAKDLAAFAAWVTLRLIGRRWSLLMEQKTAAAASAGVSGHSNSVYGISNSPGVSMSGMHSSYIPSSQLSSGVSMSAVVGPGAAAVGNFSTFANNIQPSAYVAGSVAGSLYIPSSSPNRFQQHQQPQTHTPIIHRQLPPASFTRGTPPNGQRPLLNRFGAASQNVHPVMGYRDDRIDSVTTVHSVGSQRRGSSYFQQQQSNSQYAPSFSTPLIPQIHSRQNSAANLMSNVSMEPSSLVMMGGTGSLPVPEGHFLSPTNSPNMIQQGNVSARFASPASGLQQSPSPGVSARINDLPYPQGRNAGSSASTIVSDCLHEDTTNADISTKSNTNQKTTTLPPLNQILDAQNIRLPSILVQNPQLHPIFESDSSSAGGGGSGRPLPPFGQGPRYASSSQYSAATLPLPRHVQMHGRSQSSYTTASNSSMLSSPNPPPQFLQPTNPQQQQQQQPQPQQSTRHTLPPSYISHYTSRLTRLATLTLLKTPTPPHTTLLALHLLRRLISTPKPLPTRISTPTRMLLACLMVADSLFGGERGVPSRVWGAIAKVSGLKDGGDDGDTASSSGPPPPVGPLTDAKQQPGGSTAAGEGGLGFIAGMKKDVLVALGFHLHASVVGYTEWMQTLKDLLKDGDSGGDVGSVTGASVDMKRRTKRILDDLSVGEGRLGMDWKW</sequence>
<reference evidence="2 3" key="1">
    <citation type="journal article" date="2019" name="Sci. Rep.">
        <title>Comparative genomics of chytrid fungi reveal insights into the obligate biotrophic and pathogenic lifestyle of Synchytrium endobioticum.</title>
        <authorList>
            <person name="van de Vossenberg B.T.L.H."/>
            <person name="Warris S."/>
            <person name="Nguyen H.D.T."/>
            <person name="van Gent-Pelzer M.P.E."/>
            <person name="Joly D.L."/>
            <person name="van de Geest H.C."/>
            <person name="Bonants P.J.M."/>
            <person name="Smith D.S."/>
            <person name="Levesque C.A."/>
            <person name="van der Lee T.A.J."/>
        </authorList>
    </citation>
    <scope>NUCLEOTIDE SEQUENCE [LARGE SCALE GENOMIC DNA]</scope>
    <source>
        <strain evidence="2 3">CBS 675.73</strain>
    </source>
</reference>
<dbReference type="AlphaFoldDB" id="A0A507FDA5"/>
<feature type="compositionally biased region" description="Low complexity" evidence="1">
    <location>
        <begin position="668"/>
        <end position="683"/>
    </location>
</feature>
<keyword evidence="3" id="KW-1185">Reference proteome</keyword>
<feature type="compositionally biased region" description="Polar residues" evidence="1">
    <location>
        <begin position="104"/>
        <end position="113"/>
    </location>
</feature>
<name>A0A507FDA5_9FUNG</name>
<dbReference type="EMBL" id="QEAP01000134">
    <property type="protein sequence ID" value="TPX74273.1"/>
    <property type="molecule type" value="Genomic_DNA"/>
</dbReference>
<protein>
    <submittedName>
        <fullName evidence="2">Uncharacterized protein</fullName>
    </submittedName>
</protein>
<dbReference type="OrthoDB" id="2163135at2759"/>
<feature type="compositionally biased region" description="Low complexity" evidence="1">
    <location>
        <begin position="20"/>
        <end position="34"/>
    </location>
</feature>